<dbReference type="InterPro" id="IPR035089">
    <property type="entry name" value="Phage_sheath_subtilisin"/>
</dbReference>
<evidence type="ECO:0000313" key="6">
    <source>
        <dbReference type="RefSeq" id="WP_028310982.1"/>
    </source>
</evidence>
<organism evidence="5 6">
    <name type="scientific">Derxia gummosa DSM 723</name>
    <dbReference type="NCBI Taxonomy" id="1121388"/>
    <lineage>
        <taxon>Bacteria</taxon>
        <taxon>Pseudomonadati</taxon>
        <taxon>Pseudomonadota</taxon>
        <taxon>Betaproteobacteria</taxon>
        <taxon>Burkholderiales</taxon>
        <taxon>Alcaligenaceae</taxon>
        <taxon>Derxia</taxon>
    </lineage>
</organism>
<dbReference type="InterPro" id="IPR020287">
    <property type="entry name" value="Tail_sheath_C"/>
</dbReference>
<dbReference type="PIRSF" id="PIRSF007349">
    <property type="entry name" value="Tsp_L"/>
    <property type="match status" value="1"/>
</dbReference>
<reference evidence="6" key="3">
    <citation type="journal article" date="1995" name="Virology">
        <title>Tail sheath and tail tube genes of the temperate coliphage 186.</title>
        <authorList>
            <person name="Xue Q."/>
            <person name="Egan J.B."/>
        </authorList>
    </citation>
    <scope>NUCLEOTIDE SEQUENCE</scope>
</reference>
<evidence type="ECO:0000313" key="5">
    <source>
        <dbReference type="Proteomes" id="UP000675920"/>
    </source>
</evidence>
<evidence type="ECO:0000256" key="1">
    <source>
        <dbReference type="ARBA" id="ARBA00008005"/>
    </source>
</evidence>
<dbReference type="Pfam" id="PF04984">
    <property type="entry name" value="Phage_sheath_1"/>
    <property type="match status" value="1"/>
</dbReference>
<dbReference type="Proteomes" id="UP000675920">
    <property type="component" value="Unplaced"/>
</dbReference>
<reference evidence="6" key="4">
    <citation type="submission" date="2025-08" db="UniProtKB">
        <authorList>
            <consortium name="RefSeq"/>
        </authorList>
    </citation>
    <scope>IDENTIFICATION</scope>
</reference>
<keyword evidence="5" id="KW-1185">Reference proteome</keyword>
<dbReference type="Pfam" id="PF17481">
    <property type="entry name" value="Phage_sheath_domII"/>
    <property type="match status" value="1"/>
</dbReference>
<evidence type="ECO:0000259" key="2">
    <source>
        <dbReference type="Pfam" id="PF04984"/>
    </source>
</evidence>
<protein>
    <submittedName>
        <fullName evidence="6">Phage tail sheath subtilisin-like domain-containing protein</fullName>
    </submittedName>
</protein>
<dbReference type="InterPro" id="IPR007067">
    <property type="entry name" value="Tail_sheath"/>
</dbReference>
<reference evidence="6" key="2">
    <citation type="journal article" date="1991" name="Virology">
        <title>Nucleotide sequence of the genes encoding the major tail sheath and tail tube proteins of bacteriophage P2.</title>
        <authorList>
            <person name="Temple L.M."/>
            <person name="Forsburg S.L."/>
            <person name="Calendar R."/>
            <person name="Christie G.E."/>
        </authorList>
    </citation>
    <scope>NUCLEOTIDE SEQUENCE</scope>
</reference>
<feature type="domain" description="Tail sheath protein subtilisin-like" evidence="2">
    <location>
        <begin position="206"/>
        <end position="369"/>
    </location>
</feature>
<comment type="similarity">
    <text evidence="1">Belongs to the myoviridae tail sheath protein family.</text>
</comment>
<dbReference type="InterPro" id="IPR035326">
    <property type="entry name" value="Beta_sandwich_Seath"/>
</dbReference>
<dbReference type="RefSeq" id="WP_028310982.1">
    <property type="nucleotide sequence ID" value="NZ_AXWS01000008.1"/>
</dbReference>
<dbReference type="AlphaFoldDB" id="A0A8B6X3N1"/>
<evidence type="ECO:0000259" key="3">
    <source>
        <dbReference type="Pfam" id="PF17481"/>
    </source>
</evidence>
<reference evidence="6" key="1">
    <citation type="journal article" date="1988" name="J. Virol.">
        <title>Nucleotide sequence of the tail tube structural gene of bacteriophage T4.</title>
        <authorList>
            <person name="Arisaka F."/>
            <person name="Ishimoto L."/>
            <person name="Kassavetis G."/>
            <person name="Kumazaki T."/>
            <person name="Ishii S."/>
        </authorList>
    </citation>
    <scope>NUCLEOTIDE SEQUENCE</scope>
</reference>
<proteinExistence type="inferred from homology"/>
<sequence length="498" mass="52723">MTVSFNSIPSNLAVPLFWAEMDNSQANTLTATAKPSLIVGHKLNSTPAAVGQLRRILSLDAAIAYYGRGSMLARMAAAYFASDPFGELWAIAVGEPTGVAATGTLTITGPATASGTLTLYIGGQRVQVAVLSGDTATVIAAAVASAVNAATDLPVTATSSAGVVTLTARHVGLLGNDIRIIANYRGVQGGEATPTGLSLAIAQMSGGSGVPTFTATVAAMADNEFDFIAWPFADTASLDTIGTEMGETSGRWSWSRQIYGVVYGARRDSLGSHVTFGLARNDPRVSCWAAETNHPTPPWEIAASYAARNAAYIRIHAARPTQTGALDAVLPPLPSDRWTLTEQQSLLTSGLACGYVTNGVQRITRAVTTYRTNALGQPDNSYQDSETLHTAAYVLRTLRLRITGKYARHLLASDGTRVAPGVPVVTPAVLRAELIAAYDELEAAGYVENADLFAKYLVVERNATNPNRVDVLFPPDYINQLRIFAVLNQFRLQYPANA</sequence>
<evidence type="ECO:0000259" key="4">
    <source>
        <dbReference type="Pfam" id="PF17482"/>
    </source>
</evidence>
<name>A0A8B6X3N1_9BURK</name>
<dbReference type="OrthoDB" id="5442644at2"/>
<accession>A0A8B6X3N1</accession>
<feature type="domain" description="Tail sheath protein C-terminal" evidence="4">
    <location>
        <begin position="378"/>
        <end position="491"/>
    </location>
</feature>
<feature type="domain" description="Phage tail sheath protein-like beta-sandwich" evidence="3">
    <location>
        <begin position="97"/>
        <end position="197"/>
    </location>
</feature>
<dbReference type="Pfam" id="PF17482">
    <property type="entry name" value="Phage_sheath_1C"/>
    <property type="match status" value="1"/>
</dbReference>